<gene>
    <name evidence="2" type="ORF">HYH03_007959</name>
</gene>
<keyword evidence="3" id="KW-1185">Reference proteome</keyword>
<dbReference type="Proteomes" id="UP000612055">
    <property type="component" value="Unassembled WGS sequence"/>
</dbReference>
<reference evidence="2" key="1">
    <citation type="journal article" date="2020" name="bioRxiv">
        <title>Comparative genomics of Chlamydomonas.</title>
        <authorList>
            <person name="Craig R.J."/>
            <person name="Hasan A.R."/>
            <person name="Ness R.W."/>
            <person name="Keightley P.D."/>
        </authorList>
    </citation>
    <scope>NUCLEOTIDE SEQUENCE</scope>
    <source>
        <strain evidence="2">CCAP 11/70</strain>
    </source>
</reference>
<evidence type="ECO:0000256" key="1">
    <source>
        <dbReference type="SAM" id="SignalP"/>
    </source>
</evidence>
<accession>A0A836BYE9</accession>
<sequence length="184" mass="19897">MTFQNYSLRAVLLCVVLTCLQAVQAGRISCSAQFFGHANYEEEIAHVALKPASQSAASTIIPDLDALIRANDRAVPMGFRSTSIGSLHMLCICLTKTGTCNDDFSQVTLRLYTDPFHKGTRGGATWDLCCTQLADSTYCSAGLRMRNEWADDISAIAFLYGQNSYEPPDGLAGPDPLTIGMATD</sequence>
<evidence type="ECO:0000313" key="2">
    <source>
        <dbReference type="EMBL" id="KAG2493736.1"/>
    </source>
</evidence>
<name>A0A836BYE9_9CHLO</name>
<dbReference type="OrthoDB" id="557709at2759"/>
<evidence type="ECO:0000313" key="3">
    <source>
        <dbReference type="Proteomes" id="UP000612055"/>
    </source>
</evidence>
<dbReference type="AlphaFoldDB" id="A0A836BYE9"/>
<keyword evidence="1" id="KW-0732">Signal</keyword>
<comment type="caution">
    <text evidence="2">The sequence shown here is derived from an EMBL/GenBank/DDBJ whole genome shotgun (WGS) entry which is preliminary data.</text>
</comment>
<dbReference type="EMBL" id="JAEHOE010000035">
    <property type="protein sequence ID" value="KAG2493736.1"/>
    <property type="molecule type" value="Genomic_DNA"/>
</dbReference>
<feature type="signal peptide" evidence="1">
    <location>
        <begin position="1"/>
        <end position="25"/>
    </location>
</feature>
<proteinExistence type="predicted"/>
<protein>
    <submittedName>
        <fullName evidence="2">Uncharacterized protein</fullName>
    </submittedName>
</protein>
<feature type="chain" id="PRO_5032971928" evidence="1">
    <location>
        <begin position="26"/>
        <end position="184"/>
    </location>
</feature>
<organism evidence="2 3">
    <name type="scientific">Edaphochlamys debaryana</name>
    <dbReference type="NCBI Taxonomy" id="47281"/>
    <lineage>
        <taxon>Eukaryota</taxon>
        <taxon>Viridiplantae</taxon>
        <taxon>Chlorophyta</taxon>
        <taxon>core chlorophytes</taxon>
        <taxon>Chlorophyceae</taxon>
        <taxon>CS clade</taxon>
        <taxon>Chlamydomonadales</taxon>
        <taxon>Chlamydomonadales incertae sedis</taxon>
        <taxon>Edaphochlamys</taxon>
    </lineage>
</organism>